<proteinExistence type="predicted"/>
<feature type="domain" description="PucR C-terminal helix-turn-helix" evidence="2">
    <location>
        <begin position="422"/>
        <end position="480"/>
    </location>
</feature>
<evidence type="ECO:0000256" key="1">
    <source>
        <dbReference type="SAM" id="MobiDB-lite"/>
    </source>
</evidence>
<sequence>MATTNRQTIPMGQFPAGLPESLAAEVDSLGEEIMAAIAREVPAYARPLEGRFGRGVRRGVAEALHRFLTVVEAGPHCAPDLAASREVYVRLGRGEVHSGRSLDNLLSAYRVGARVSWRRFGEAAVRHGGVDAAGLVSLAEMMFAYIDGISAASAEGYAAEQFAAGGERERLLDRIGEMLLTGAPADAVAQVADAASVRLPRRLAAVLIPARPDPQPAAGREPTASVPAGLLVTGPVPAEFVPAGSVAGGFGSGGFVTAGLVPGGSVPAGSVPGGFVPGGFIPAVPARAESAPAAPALGRAEPFMLPADCPRAVQGQDTWLFVGSAERGPARAALAKRLAGLAAVVGPAVPWGQAKASAARARFARDARSAGRLAAAGAADPLFTDEHLSALVLARDPGLVTDLATRLLAPLDGLPSRTRERLAETLLHWLSLRGQRGLIAERLHIHPQTVRYRVNQLRELFGPCLEDPDVRFDLELVLRAGATATRVESTPGPSGGAGSNGGAGAGGAGRTGGPDDGDGLAEPSRSDPSAGATARR</sequence>
<evidence type="ECO:0000313" key="5">
    <source>
        <dbReference type="Proteomes" id="UP000032545"/>
    </source>
</evidence>
<dbReference type="Pfam" id="PF13556">
    <property type="entry name" value="HTH_30"/>
    <property type="match status" value="1"/>
</dbReference>
<dbReference type="AlphaFoldDB" id="A0A0D8B901"/>
<dbReference type="InterPro" id="IPR051448">
    <property type="entry name" value="CdaR-like_regulators"/>
</dbReference>
<dbReference type="EMBL" id="JYFN01000082">
    <property type="protein sequence ID" value="KJE19852.1"/>
    <property type="molecule type" value="Genomic_DNA"/>
</dbReference>
<keyword evidence="5" id="KW-1185">Reference proteome</keyword>
<organism evidence="4 5">
    <name type="scientific">Frankia torreyi</name>
    <dbReference type="NCBI Taxonomy" id="1856"/>
    <lineage>
        <taxon>Bacteria</taxon>
        <taxon>Bacillati</taxon>
        <taxon>Actinomycetota</taxon>
        <taxon>Actinomycetes</taxon>
        <taxon>Frankiales</taxon>
        <taxon>Frankiaceae</taxon>
        <taxon>Frankia</taxon>
    </lineage>
</organism>
<reference evidence="5" key="1">
    <citation type="submission" date="2015-02" db="EMBL/GenBank/DDBJ databases">
        <title>Draft Genome of Frankia sp. CpI1-S.</title>
        <authorList>
            <person name="Oshone R.T."/>
            <person name="Ngom M."/>
            <person name="Ghodhbane-Gtari F."/>
            <person name="Gtari M."/>
            <person name="Morris K."/>
            <person name="Thomas K."/>
            <person name="Sen A."/>
            <person name="Tisa L.S."/>
        </authorList>
    </citation>
    <scope>NUCLEOTIDE SEQUENCE [LARGE SCALE GENOMIC DNA]</scope>
    <source>
        <strain evidence="5">CpI1-S</strain>
    </source>
</reference>
<dbReference type="Pfam" id="PF25906">
    <property type="entry name" value="PucR-like_N"/>
    <property type="match status" value="1"/>
</dbReference>
<dbReference type="Gene3D" id="1.10.10.2840">
    <property type="entry name" value="PucR C-terminal helix-turn-helix domain"/>
    <property type="match status" value="1"/>
</dbReference>
<dbReference type="InterPro" id="IPR042070">
    <property type="entry name" value="PucR_C-HTH_sf"/>
</dbReference>
<dbReference type="InterPro" id="IPR058663">
    <property type="entry name" value="PucR-like_N"/>
</dbReference>
<name>A0A0D8B901_9ACTN</name>
<feature type="compositionally biased region" description="Gly residues" evidence="1">
    <location>
        <begin position="493"/>
        <end position="514"/>
    </location>
</feature>
<evidence type="ECO:0000259" key="2">
    <source>
        <dbReference type="Pfam" id="PF13556"/>
    </source>
</evidence>
<reference evidence="4 5" key="2">
    <citation type="journal article" date="2016" name="Genome Announc.">
        <title>Permanent Draft Genome Sequences for Two Variants of Frankia sp. Strain CpI1, the First Frankia Strain Isolated from Root Nodules of Comptonia peregrina.</title>
        <authorList>
            <person name="Oshone R."/>
            <person name="Hurst S.G.IV."/>
            <person name="Abebe-Akele F."/>
            <person name="Simpson S."/>
            <person name="Morris K."/>
            <person name="Thomas W.K."/>
            <person name="Tisa L.S."/>
        </authorList>
    </citation>
    <scope>NUCLEOTIDE SEQUENCE [LARGE SCALE GENOMIC DNA]</scope>
    <source>
        <strain evidence="5">CpI1-S</strain>
    </source>
</reference>
<comment type="caution">
    <text evidence="4">The sequence shown here is derived from an EMBL/GenBank/DDBJ whole genome shotgun (WGS) entry which is preliminary data.</text>
</comment>
<evidence type="ECO:0000313" key="4">
    <source>
        <dbReference type="EMBL" id="KJE19852.1"/>
    </source>
</evidence>
<protein>
    <submittedName>
        <fullName evidence="4">PucR C-terminal helix-turn-helix domain</fullName>
    </submittedName>
</protein>
<gene>
    <name evidence="4" type="ORF">FF36_05882</name>
</gene>
<dbReference type="PANTHER" id="PTHR33744">
    <property type="entry name" value="CARBOHYDRATE DIACID REGULATOR"/>
    <property type="match status" value="1"/>
</dbReference>
<feature type="domain" description="PucR-like N-terminal" evidence="3">
    <location>
        <begin position="13"/>
        <end position="180"/>
    </location>
</feature>
<accession>A0A0D8B901</accession>
<feature type="region of interest" description="Disordered" evidence="1">
    <location>
        <begin position="485"/>
        <end position="536"/>
    </location>
</feature>
<dbReference type="InterPro" id="IPR025736">
    <property type="entry name" value="PucR_C-HTH_dom"/>
</dbReference>
<dbReference type="PANTHER" id="PTHR33744:SF1">
    <property type="entry name" value="DNA-BINDING TRANSCRIPTIONAL ACTIVATOR ADER"/>
    <property type="match status" value="1"/>
</dbReference>
<dbReference type="PATRIC" id="fig|1502723.3.peg.6669"/>
<dbReference type="Proteomes" id="UP000032545">
    <property type="component" value="Unassembled WGS sequence"/>
</dbReference>
<evidence type="ECO:0000259" key="3">
    <source>
        <dbReference type="Pfam" id="PF25906"/>
    </source>
</evidence>